<dbReference type="EMBL" id="FQVM01000013">
    <property type="protein sequence ID" value="SHE82976.1"/>
    <property type="molecule type" value="Genomic_DNA"/>
</dbReference>
<sequence length="296" mass="35147">MLLTKLTYEGERQFIEKIQNIPNKLKEKDVKLGISESIEGKTHFIKIFCNDECYDKKIKSIVNLYISKILYEIIIDMFNKKELFEYLTDSYFFLKQEEMLEVEEKIMNILYGREKINDETNIYCINRINEITEKIKECVEENENINIDGFLRFRSKDIATDIEKIIDKVIEQYMVEKEYKEFINLLKYFVDIQESKIEEVNIIIEDEGQYKITDKLGNNIFYKFISELSECNMGKGINVEDIIISGLITNSPENIIIHHCDRCLNKEFIDTIKNVFGERVRYCEKCSICTIPKIKL</sequence>
<evidence type="ECO:0000313" key="2">
    <source>
        <dbReference type="Proteomes" id="UP000184035"/>
    </source>
</evidence>
<accession>A0A1M4WP22</accession>
<proteinExistence type="predicted"/>
<dbReference type="Pfam" id="PF08812">
    <property type="entry name" value="YtxC"/>
    <property type="match status" value="1"/>
</dbReference>
<organism evidence="1 2">
    <name type="scientific">Clostridium fallax</name>
    <dbReference type="NCBI Taxonomy" id="1533"/>
    <lineage>
        <taxon>Bacteria</taxon>
        <taxon>Bacillati</taxon>
        <taxon>Bacillota</taxon>
        <taxon>Clostridia</taxon>
        <taxon>Eubacteriales</taxon>
        <taxon>Clostridiaceae</taxon>
        <taxon>Clostridium</taxon>
    </lineage>
</organism>
<dbReference type="NCBIfam" id="TIGR02834">
    <property type="entry name" value="spo_ytxC"/>
    <property type="match status" value="1"/>
</dbReference>
<dbReference type="STRING" id="1533.SAMN05443638_11333"/>
<name>A0A1M4WP22_9CLOT</name>
<dbReference type="Proteomes" id="UP000184035">
    <property type="component" value="Unassembled WGS sequence"/>
</dbReference>
<gene>
    <name evidence="1" type="ORF">SAMN05443638_11333</name>
</gene>
<keyword evidence="2" id="KW-1185">Reference proteome</keyword>
<dbReference type="AlphaFoldDB" id="A0A1M4WP22"/>
<reference evidence="1 2" key="1">
    <citation type="submission" date="2016-11" db="EMBL/GenBank/DDBJ databases">
        <authorList>
            <person name="Jaros S."/>
            <person name="Januszkiewicz K."/>
            <person name="Wedrychowicz H."/>
        </authorList>
    </citation>
    <scope>NUCLEOTIDE SEQUENCE [LARGE SCALE GENOMIC DNA]</scope>
    <source>
        <strain evidence="1 2">DSM 2631</strain>
    </source>
</reference>
<evidence type="ECO:0000313" key="1">
    <source>
        <dbReference type="EMBL" id="SHE82976.1"/>
    </source>
</evidence>
<dbReference type="OrthoDB" id="2986513at2"/>
<dbReference type="RefSeq" id="WP_072895929.1">
    <property type="nucleotide sequence ID" value="NZ_FQVM01000013.1"/>
</dbReference>
<protein>
    <submittedName>
        <fullName evidence="1">Putative sporulation protein YtxC</fullName>
    </submittedName>
</protein>
<dbReference type="InterPro" id="IPR014199">
    <property type="entry name" value="Spore_YtxC"/>
</dbReference>